<organism evidence="2 3">
    <name type="scientific">Gossypium australe</name>
    <dbReference type="NCBI Taxonomy" id="47621"/>
    <lineage>
        <taxon>Eukaryota</taxon>
        <taxon>Viridiplantae</taxon>
        <taxon>Streptophyta</taxon>
        <taxon>Embryophyta</taxon>
        <taxon>Tracheophyta</taxon>
        <taxon>Spermatophyta</taxon>
        <taxon>Magnoliopsida</taxon>
        <taxon>eudicotyledons</taxon>
        <taxon>Gunneridae</taxon>
        <taxon>Pentapetalae</taxon>
        <taxon>rosids</taxon>
        <taxon>malvids</taxon>
        <taxon>Malvales</taxon>
        <taxon>Malvaceae</taxon>
        <taxon>Malvoideae</taxon>
        <taxon>Gossypium</taxon>
    </lineage>
</organism>
<proteinExistence type="predicted"/>
<dbReference type="OrthoDB" id="984865at2759"/>
<dbReference type="GO" id="GO:0003964">
    <property type="term" value="F:RNA-directed DNA polymerase activity"/>
    <property type="evidence" value="ECO:0007669"/>
    <property type="project" value="UniProtKB-KW"/>
</dbReference>
<sequence length="79" mass="9219">MPLEGADGEGDFEISKNDIEYVTYTLVIKLLGRSIRYSMLHNKVCSLWKPFQSFRLMDVENGYFLAKFKNSKDFEKVLC</sequence>
<evidence type="ECO:0000313" key="3">
    <source>
        <dbReference type="Proteomes" id="UP000325315"/>
    </source>
</evidence>
<dbReference type="EMBL" id="SMMG02000002">
    <property type="protein sequence ID" value="KAA3484762.1"/>
    <property type="molecule type" value="Genomic_DNA"/>
</dbReference>
<keyword evidence="2" id="KW-0808">Transferase</keyword>
<feature type="domain" description="DUF4283" evidence="1">
    <location>
        <begin position="23"/>
        <end position="78"/>
    </location>
</feature>
<dbReference type="InterPro" id="IPR025558">
    <property type="entry name" value="DUF4283"/>
</dbReference>
<evidence type="ECO:0000313" key="2">
    <source>
        <dbReference type="EMBL" id="KAA3484762.1"/>
    </source>
</evidence>
<dbReference type="Pfam" id="PF14111">
    <property type="entry name" value="DUF4283"/>
    <property type="match status" value="1"/>
</dbReference>
<comment type="caution">
    <text evidence="2">The sequence shown here is derived from an EMBL/GenBank/DDBJ whole genome shotgun (WGS) entry which is preliminary data.</text>
</comment>
<reference evidence="2" key="1">
    <citation type="submission" date="2019-08" db="EMBL/GenBank/DDBJ databases">
        <authorList>
            <person name="Liu F."/>
        </authorList>
    </citation>
    <scope>NUCLEOTIDE SEQUENCE [LARGE SCALE GENOMIC DNA]</scope>
    <source>
        <strain evidence="2">PA1801</strain>
        <tissue evidence="2">Leaf</tissue>
    </source>
</reference>
<evidence type="ECO:0000259" key="1">
    <source>
        <dbReference type="Pfam" id="PF14111"/>
    </source>
</evidence>
<keyword evidence="2" id="KW-0548">Nucleotidyltransferase</keyword>
<keyword evidence="2" id="KW-0695">RNA-directed DNA polymerase</keyword>
<dbReference type="AlphaFoldDB" id="A0A5B6WV72"/>
<name>A0A5B6WV72_9ROSI</name>
<accession>A0A5B6WV72</accession>
<gene>
    <name evidence="2" type="ORF">EPI10_006828</name>
</gene>
<dbReference type="Proteomes" id="UP000325315">
    <property type="component" value="Unassembled WGS sequence"/>
</dbReference>
<protein>
    <submittedName>
        <fullName evidence="2">Reverse transcriptase</fullName>
    </submittedName>
</protein>
<keyword evidence="3" id="KW-1185">Reference proteome</keyword>